<proteinExistence type="predicted"/>
<protein>
    <submittedName>
        <fullName evidence="1">Uncharacterized protein</fullName>
    </submittedName>
</protein>
<comment type="caution">
    <text evidence="1">The sequence shown here is derived from an EMBL/GenBank/DDBJ whole genome shotgun (WGS) entry which is preliminary data.</text>
</comment>
<feature type="non-terminal residue" evidence="1">
    <location>
        <position position="1"/>
    </location>
</feature>
<gene>
    <name evidence="1" type="ORF">S06H3_34626</name>
</gene>
<dbReference type="EMBL" id="BARV01020805">
    <property type="protein sequence ID" value="GAI18460.1"/>
    <property type="molecule type" value="Genomic_DNA"/>
</dbReference>
<name>X1MUU7_9ZZZZ</name>
<evidence type="ECO:0000313" key="1">
    <source>
        <dbReference type="EMBL" id="GAI18460.1"/>
    </source>
</evidence>
<dbReference type="AlphaFoldDB" id="X1MUU7"/>
<accession>X1MUU7</accession>
<organism evidence="1">
    <name type="scientific">marine sediment metagenome</name>
    <dbReference type="NCBI Taxonomy" id="412755"/>
    <lineage>
        <taxon>unclassified sequences</taxon>
        <taxon>metagenomes</taxon>
        <taxon>ecological metagenomes</taxon>
    </lineage>
</organism>
<reference evidence="1" key="1">
    <citation type="journal article" date="2014" name="Front. Microbiol.">
        <title>High frequency of phylogenetically diverse reductive dehalogenase-homologous genes in deep subseafloor sedimentary metagenomes.</title>
        <authorList>
            <person name="Kawai M."/>
            <person name="Futagami T."/>
            <person name="Toyoda A."/>
            <person name="Takaki Y."/>
            <person name="Nishi S."/>
            <person name="Hori S."/>
            <person name="Arai W."/>
            <person name="Tsubouchi T."/>
            <person name="Morono Y."/>
            <person name="Uchiyama I."/>
            <person name="Ito T."/>
            <person name="Fujiyama A."/>
            <person name="Inagaki F."/>
            <person name="Takami H."/>
        </authorList>
    </citation>
    <scope>NUCLEOTIDE SEQUENCE</scope>
    <source>
        <strain evidence="1">Expedition CK06-06</strain>
    </source>
</reference>
<sequence>SEVYKWRSWRRPNTFIQTCRLDDGRWGLRIIEAVARGWLEKTSFVVKGGSWPELIEYVSARALPYAGFLSEVK</sequence>